<dbReference type="EMBL" id="KV722504">
    <property type="protein sequence ID" value="OCH86965.1"/>
    <property type="molecule type" value="Genomic_DNA"/>
</dbReference>
<evidence type="ECO:0000313" key="1">
    <source>
        <dbReference type="EMBL" id="OCH86965.1"/>
    </source>
</evidence>
<accession>A0A8E2DGD1</accession>
<proteinExistence type="predicted"/>
<gene>
    <name evidence="1" type="ORF">OBBRIDRAFT_709546</name>
</gene>
<dbReference type="Pfam" id="PF14223">
    <property type="entry name" value="Retrotran_gag_2"/>
    <property type="match status" value="1"/>
</dbReference>
<protein>
    <submittedName>
        <fullName evidence="1">Uncharacterized protein</fullName>
    </submittedName>
</protein>
<sequence>DCADSAQAWKALADVYEKNSRANRITLKRQFYGFRHDKSAPIHQYISGVTDLAAWLRAIGVALDDDDITDVLIFNLSKSWSNIAGSLTASQSELSISD</sequence>
<name>A0A8E2DGD1_9APHY</name>
<keyword evidence="2" id="KW-1185">Reference proteome</keyword>
<feature type="non-terminal residue" evidence="1">
    <location>
        <position position="1"/>
    </location>
</feature>
<feature type="non-terminal residue" evidence="1">
    <location>
        <position position="98"/>
    </location>
</feature>
<reference evidence="1 2" key="1">
    <citation type="submission" date="2016-07" db="EMBL/GenBank/DDBJ databases">
        <title>Draft genome of the white-rot fungus Obba rivulosa 3A-2.</title>
        <authorList>
            <consortium name="DOE Joint Genome Institute"/>
            <person name="Miettinen O."/>
            <person name="Riley R."/>
            <person name="Acob R."/>
            <person name="Barry K."/>
            <person name="Cullen D."/>
            <person name="De Vries R."/>
            <person name="Hainaut M."/>
            <person name="Hatakka A."/>
            <person name="Henrissat B."/>
            <person name="Hilden K."/>
            <person name="Kuo R."/>
            <person name="Labutti K."/>
            <person name="Lipzen A."/>
            <person name="Makela M.R."/>
            <person name="Sandor L."/>
            <person name="Spatafora J.W."/>
            <person name="Grigoriev I.V."/>
            <person name="Hibbett D.S."/>
        </authorList>
    </citation>
    <scope>NUCLEOTIDE SEQUENCE [LARGE SCALE GENOMIC DNA]</scope>
    <source>
        <strain evidence="1 2">3A-2</strain>
    </source>
</reference>
<organism evidence="1 2">
    <name type="scientific">Obba rivulosa</name>
    <dbReference type="NCBI Taxonomy" id="1052685"/>
    <lineage>
        <taxon>Eukaryota</taxon>
        <taxon>Fungi</taxon>
        <taxon>Dikarya</taxon>
        <taxon>Basidiomycota</taxon>
        <taxon>Agaricomycotina</taxon>
        <taxon>Agaricomycetes</taxon>
        <taxon>Polyporales</taxon>
        <taxon>Gelatoporiaceae</taxon>
        <taxon>Obba</taxon>
    </lineage>
</organism>
<dbReference type="OrthoDB" id="2797670at2759"/>
<dbReference type="AlphaFoldDB" id="A0A8E2DGD1"/>
<evidence type="ECO:0000313" key="2">
    <source>
        <dbReference type="Proteomes" id="UP000250043"/>
    </source>
</evidence>
<dbReference type="Proteomes" id="UP000250043">
    <property type="component" value="Unassembled WGS sequence"/>
</dbReference>